<reference evidence="5" key="1">
    <citation type="journal article" date="2019" name="Int. J. Syst. Evol. Microbiol.">
        <title>The Global Catalogue of Microorganisms (GCM) 10K type strain sequencing project: providing services to taxonomists for standard genome sequencing and annotation.</title>
        <authorList>
            <consortium name="The Broad Institute Genomics Platform"/>
            <consortium name="The Broad Institute Genome Sequencing Center for Infectious Disease"/>
            <person name="Wu L."/>
            <person name="Ma J."/>
        </authorList>
    </citation>
    <scope>NUCLEOTIDE SEQUENCE [LARGE SCALE GENOMIC DNA]</scope>
    <source>
        <strain evidence="5">CECT 8288</strain>
    </source>
</reference>
<dbReference type="EMBL" id="JBHRYN010000069">
    <property type="protein sequence ID" value="MFC3703078.1"/>
    <property type="molecule type" value="Genomic_DNA"/>
</dbReference>
<feature type="chain" id="PRO_5046556057" evidence="2">
    <location>
        <begin position="32"/>
        <end position="348"/>
    </location>
</feature>
<gene>
    <name evidence="4" type="ORF">ACFOND_15725</name>
</gene>
<evidence type="ECO:0000256" key="2">
    <source>
        <dbReference type="SAM" id="SignalP"/>
    </source>
</evidence>
<organism evidence="4 5">
    <name type="scientific">Reinekea marina</name>
    <dbReference type="NCBI Taxonomy" id="1310421"/>
    <lineage>
        <taxon>Bacteria</taxon>
        <taxon>Pseudomonadati</taxon>
        <taxon>Pseudomonadota</taxon>
        <taxon>Gammaproteobacteria</taxon>
        <taxon>Oceanospirillales</taxon>
        <taxon>Saccharospirillaceae</taxon>
        <taxon>Reinekea</taxon>
    </lineage>
</organism>
<feature type="compositionally biased region" description="Basic and acidic residues" evidence="1">
    <location>
        <begin position="322"/>
        <end position="339"/>
    </location>
</feature>
<name>A0ABV7WY55_9GAMM</name>
<dbReference type="PANTHER" id="PTHR22576:SF37">
    <property type="entry name" value="MUCOSA-ASSOCIATED LYMPHOID TISSUE LYMPHOMA TRANSLOCATION PROTEIN 1"/>
    <property type="match status" value="1"/>
</dbReference>
<evidence type="ECO:0000313" key="5">
    <source>
        <dbReference type="Proteomes" id="UP001595710"/>
    </source>
</evidence>
<accession>A0ABV7WY55</accession>
<keyword evidence="5" id="KW-1185">Reference proteome</keyword>
<dbReference type="SUPFAM" id="SSF52129">
    <property type="entry name" value="Caspase-like"/>
    <property type="match status" value="1"/>
</dbReference>
<dbReference type="Gene3D" id="3.40.50.1460">
    <property type="match status" value="1"/>
</dbReference>
<evidence type="ECO:0000256" key="1">
    <source>
        <dbReference type="SAM" id="MobiDB-lite"/>
    </source>
</evidence>
<dbReference type="InterPro" id="IPR052039">
    <property type="entry name" value="Caspase-related_regulators"/>
</dbReference>
<sequence length="348" mass="38316">MSIKKPSNLRRMSIAACLLATTLLLTTNVLAKMNAKRGIQIEANTKLNHPLATGTYRALIIGNNDYLDPENLWAPLKTAVSDSRSVASVLTNDYGFTDVTLLENASRRDILLALRNLTDRVQPNDSVLLYYAGHGFLDEDNNKGYWVPVDAVGTDHTTFVRNSTIRDELSIIAERAKHTLLLSDSCFSGTLLRDGNRGAVDKDDSYSYYEKIAQKRSAQIIAAGGIEYVDDDYRSSGHSPFTYFLLSELTLNNNPILTATELGANVSKAVANNVNQVPESGVLYGAGDELGEFLFIKVNIDTTSKANETVVEIKVQQPQSTREVRDVEKDPEPKPEKLSDAMVPMPTL</sequence>
<dbReference type="Pfam" id="PF00656">
    <property type="entry name" value="Peptidase_C14"/>
    <property type="match status" value="1"/>
</dbReference>
<keyword evidence="2" id="KW-0732">Signal</keyword>
<proteinExistence type="predicted"/>
<feature type="domain" description="Peptidase C14 caspase" evidence="3">
    <location>
        <begin position="57"/>
        <end position="279"/>
    </location>
</feature>
<comment type="caution">
    <text evidence="4">The sequence shown here is derived from an EMBL/GenBank/DDBJ whole genome shotgun (WGS) entry which is preliminary data.</text>
</comment>
<dbReference type="RefSeq" id="WP_290280038.1">
    <property type="nucleotide sequence ID" value="NZ_JAUFQI010000001.1"/>
</dbReference>
<evidence type="ECO:0000259" key="3">
    <source>
        <dbReference type="Pfam" id="PF00656"/>
    </source>
</evidence>
<evidence type="ECO:0000313" key="4">
    <source>
        <dbReference type="EMBL" id="MFC3703078.1"/>
    </source>
</evidence>
<protein>
    <submittedName>
        <fullName evidence="4">Caspase domain-containing protein</fullName>
    </submittedName>
</protein>
<dbReference type="PANTHER" id="PTHR22576">
    <property type="entry name" value="MUCOSA ASSOCIATED LYMPHOID TISSUE LYMPHOMA TRANSLOCATION PROTEIN 1/PARACASPASE"/>
    <property type="match status" value="1"/>
</dbReference>
<dbReference type="Proteomes" id="UP001595710">
    <property type="component" value="Unassembled WGS sequence"/>
</dbReference>
<dbReference type="InterPro" id="IPR029030">
    <property type="entry name" value="Caspase-like_dom_sf"/>
</dbReference>
<dbReference type="InterPro" id="IPR011600">
    <property type="entry name" value="Pept_C14_caspase"/>
</dbReference>
<feature type="signal peptide" evidence="2">
    <location>
        <begin position="1"/>
        <end position="31"/>
    </location>
</feature>
<feature type="region of interest" description="Disordered" evidence="1">
    <location>
        <begin position="314"/>
        <end position="348"/>
    </location>
</feature>